<dbReference type="SUPFAM" id="SSF63825">
    <property type="entry name" value="YWTD domain"/>
    <property type="match status" value="1"/>
</dbReference>
<dbReference type="RefSeq" id="WP_188771502.1">
    <property type="nucleotide sequence ID" value="NZ_BMKK01000023.1"/>
</dbReference>
<keyword evidence="2" id="KW-1185">Reference proteome</keyword>
<protein>
    <submittedName>
        <fullName evidence="1">Uncharacterized protein</fullName>
    </submittedName>
</protein>
<name>A0A916Z9R2_9BACT</name>
<proteinExistence type="predicted"/>
<reference evidence="1" key="2">
    <citation type="submission" date="2020-09" db="EMBL/GenBank/DDBJ databases">
        <authorList>
            <person name="Sun Q."/>
            <person name="Zhou Y."/>
        </authorList>
    </citation>
    <scope>NUCLEOTIDE SEQUENCE</scope>
    <source>
        <strain evidence="1">CGMCC 1.15958</strain>
    </source>
</reference>
<dbReference type="GO" id="GO:0005509">
    <property type="term" value="F:calcium ion binding"/>
    <property type="evidence" value="ECO:0007669"/>
    <property type="project" value="InterPro"/>
</dbReference>
<accession>A0A916Z9R2</accession>
<dbReference type="EMBL" id="BMKK01000023">
    <property type="protein sequence ID" value="GGD83305.1"/>
    <property type="molecule type" value="Genomic_DNA"/>
</dbReference>
<dbReference type="Gene3D" id="4.10.1080.10">
    <property type="entry name" value="TSP type-3 repeat"/>
    <property type="match status" value="1"/>
</dbReference>
<evidence type="ECO:0000313" key="2">
    <source>
        <dbReference type="Proteomes" id="UP000609064"/>
    </source>
</evidence>
<dbReference type="Proteomes" id="UP000609064">
    <property type="component" value="Unassembled WGS sequence"/>
</dbReference>
<sequence length="1721" mass="176508">MDKFYNLNFLLQKRWEYRVLTFWTCFLVSSFINQVNAQLALQNLSCTTTNITASTGYATGSLASAGAGAAGTNYNFLPNQTFLQKAVVRTDANGSVGIINSVTVQYQTYPVNNSSAITTTVASRKGSLYLKDGATMNCIGPEIQALRKANYSSTFNPEYEGLTPNTDYILVIQTTVASNAIALINSSVRYYGGFVTTPVIAFGNCTTTTSTGTFKEAIPSTGTLTVPITVTVPGSTTFTVSGANFTGTLTTNTTLGQTSVTIPIAYDGLGLPGSRTLTISSNRATGTCSTTVTVSGGADFDGDGIADSVDIDDDNDGVLDVTECPSSPLVTNGDFSVATGWTVAGGWGISGGNAGNYDDVASNQLLSQTISNLNLATVSSGTITLNVDIRTNGISNVINSTNTAKLEVLLNGVVYATFNNPNGGTTATAAANNGATISATSFPISLTSGTFTPFSINIPATGLPASATLAFRFTANGDDFAIDNVSIIRNAPFCDTDNDGISNQFDLDSDGDGCSDAVEAGATNNLTNNFAFSGPYGTNGLANALETVADNGTINYTSTYAAKALNNAINGCPTIFTCSPKAYLFQNAPTDIIEVDMITGVGTTVANDIYAGASSAGFNPKDNFLWTFQRAAGTLARIGSNWQYTTHTIAGLTGDYNLADIDANGIMYLGLQNSGSFVRIDLNPSSPTYLTKLPALTTTATNIADWASCPADNFLYSMDINKVLYKFDKTTGVRTTIGTVTGGGIASETVDFGAMYMDNLCNLYVQNNGSGKIYKIGNVNTGGTAAILVSTTSTSSANDGARCPTAPLGFTLTAQNGSVFIDNGVGAGGIASNCIKDGLEVNTNIPAQLYAKLIPQSATSALDVKPVTNGGFSLSVFANGTYTIILDDNSDLNDITATLPTDILGTKTWTGTITNGAPSVPLLFCLQTNDKDNDGIIDSCDIDDDNDGILDVVENDACNLTGGVLRVGYIPNARNLSGDTGYTFDGQYMTPGSVPKLLNTANFGPSGIVKTSFVLVPITGTITKSVLDGLNLNVIFLGGIDSPGTGVSYLSAGEFTAIKDWSDDADTKVVVATQTQAVPWGVTVANANVNPDSPTLAGAQTTIFKGPFGNVTSFTQGGGFQGIFSGIPNDCGTTILANDANGKPVFFRDAVYKDLLIGDVDILTSLGGITAGSAVTSNNDKLYANLWAYIAKAATCSTVDSDNDGIANSLDLDSDNDGIPDNIEAQATASYVAPSGNDTDNDGLDDAYEGAGNAGIIPTNTDGIDNPDFLDLDSDNAQGTDTVEGGLTLDGVDSDNDGLDDAVDTDNAVQGPANSNVSTTIPTGGLLTAYPHNATQVYWRTSATPPMPNIVGAAGSVFHDNGAGSGIANDCISNGTEAANILPINTFYANLVSGTTVLKSSPVAADGSYSLTNIPDGTGYALIITNSATATSVVMPAGWALVSGTGSNPYQVVSGSVQPSTAATFCLKQIANVIGTAGAVFNDNGGTGGVAGNCIKDGNEGTLAIPTGLFVNLLSGSTVVKSSPVAADGSYSLTGIGNGTYTAVLTTSNIGTTPMLPFGWAMSSGIGSAAVVITNGALVGTAPSFCIRQVANISAPAGTAFVDNGVGGGTAFNCIKDGNEGTTALPANTFWVNLVQGGIVKKSSVVATDGSYAFSGIFDGTYTVVITTSPTAIGSAMPTSWELSSGTGSVTITIANGIVTPNTPTSFCLKNCVFTLPTLNK</sequence>
<gene>
    <name evidence="1" type="ORF">GCM10011514_54190</name>
</gene>
<reference evidence="1" key="1">
    <citation type="journal article" date="2014" name="Int. J. Syst. Evol. Microbiol.">
        <title>Complete genome sequence of Corynebacterium casei LMG S-19264T (=DSM 44701T), isolated from a smear-ripened cheese.</title>
        <authorList>
            <consortium name="US DOE Joint Genome Institute (JGI-PGF)"/>
            <person name="Walter F."/>
            <person name="Albersmeier A."/>
            <person name="Kalinowski J."/>
            <person name="Ruckert C."/>
        </authorList>
    </citation>
    <scope>NUCLEOTIDE SEQUENCE</scope>
    <source>
        <strain evidence="1">CGMCC 1.15958</strain>
    </source>
</reference>
<dbReference type="InterPro" id="IPR028974">
    <property type="entry name" value="TSP_type-3_rpt"/>
</dbReference>
<organism evidence="1 2">
    <name type="scientific">Emticicia aquatilis</name>
    <dbReference type="NCBI Taxonomy" id="1537369"/>
    <lineage>
        <taxon>Bacteria</taxon>
        <taxon>Pseudomonadati</taxon>
        <taxon>Bacteroidota</taxon>
        <taxon>Cytophagia</taxon>
        <taxon>Cytophagales</taxon>
        <taxon>Leadbetterellaceae</taxon>
        <taxon>Emticicia</taxon>
    </lineage>
</organism>
<evidence type="ECO:0000313" key="1">
    <source>
        <dbReference type="EMBL" id="GGD83305.1"/>
    </source>
</evidence>
<comment type="caution">
    <text evidence="1">The sequence shown here is derived from an EMBL/GenBank/DDBJ whole genome shotgun (WGS) entry which is preliminary data.</text>
</comment>